<evidence type="ECO:0000256" key="9">
    <source>
        <dbReference type="ARBA" id="ARBA00023033"/>
    </source>
</evidence>
<comment type="cofactor">
    <cofactor evidence="11">
        <name>heme</name>
        <dbReference type="ChEBI" id="CHEBI:30413"/>
    </cofactor>
</comment>
<proteinExistence type="inferred from homology"/>
<evidence type="ECO:0000256" key="4">
    <source>
        <dbReference type="ARBA" id="ARBA00022692"/>
    </source>
</evidence>
<keyword evidence="5 11" id="KW-0479">Metal-binding</keyword>
<comment type="subcellular location">
    <subcellularLocation>
        <location evidence="1">Membrane</location>
        <topology evidence="1">Single-pass membrane protein</topology>
    </subcellularLocation>
</comment>
<evidence type="ECO:0000256" key="7">
    <source>
        <dbReference type="ARBA" id="ARBA00023002"/>
    </source>
</evidence>
<dbReference type="PRINTS" id="PR00385">
    <property type="entry name" value="P450"/>
</dbReference>
<evidence type="ECO:0000256" key="12">
    <source>
        <dbReference type="RuleBase" id="RU000461"/>
    </source>
</evidence>
<dbReference type="PANTHER" id="PTHR47950">
    <property type="entry name" value="CYTOCHROME P450, FAMILY 76, SUBFAMILY C, POLYPEPTIDE 5-RELATED"/>
    <property type="match status" value="1"/>
</dbReference>
<evidence type="ECO:0000256" key="8">
    <source>
        <dbReference type="ARBA" id="ARBA00023004"/>
    </source>
</evidence>
<evidence type="ECO:0000256" key="6">
    <source>
        <dbReference type="ARBA" id="ARBA00022989"/>
    </source>
</evidence>
<dbReference type="FunFam" id="1.10.630.10:FF:000007">
    <property type="entry name" value="Cytochrome P450 76C4"/>
    <property type="match status" value="1"/>
</dbReference>
<dbReference type="GO" id="GO:0004497">
    <property type="term" value="F:monooxygenase activity"/>
    <property type="evidence" value="ECO:0007669"/>
    <property type="project" value="UniProtKB-KW"/>
</dbReference>
<comment type="similarity">
    <text evidence="2 12">Belongs to the cytochrome P450 family.</text>
</comment>
<dbReference type="GO" id="GO:0016020">
    <property type="term" value="C:membrane"/>
    <property type="evidence" value="ECO:0007669"/>
    <property type="project" value="UniProtKB-SubCell"/>
</dbReference>
<reference evidence="14 15" key="1">
    <citation type="submission" date="2024-12" db="EMBL/GenBank/DDBJ databases">
        <title>The unique morphological basis and parallel evolutionary history of personate flowers in Penstemon.</title>
        <authorList>
            <person name="Depatie T.H."/>
            <person name="Wessinger C.A."/>
        </authorList>
    </citation>
    <scope>NUCLEOTIDE SEQUENCE [LARGE SCALE GENOMIC DNA]</scope>
    <source>
        <strain evidence="14">WTNN_2</strain>
        <tissue evidence="14">Leaf</tissue>
    </source>
</reference>
<evidence type="ECO:0000256" key="11">
    <source>
        <dbReference type="PIRSR" id="PIRSR602401-1"/>
    </source>
</evidence>
<dbReference type="InterPro" id="IPR017972">
    <property type="entry name" value="Cyt_P450_CS"/>
</dbReference>
<dbReference type="AlphaFoldDB" id="A0ABD3S6S3"/>
<feature type="signal peptide" evidence="13">
    <location>
        <begin position="1"/>
        <end position="19"/>
    </location>
</feature>
<feature type="chain" id="PRO_5044741134" description="Cytochrome P450" evidence="13">
    <location>
        <begin position="20"/>
        <end position="499"/>
    </location>
</feature>
<evidence type="ECO:0000256" key="5">
    <source>
        <dbReference type="ARBA" id="ARBA00022723"/>
    </source>
</evidence>
<feature type="binding site" description="axial binding residue" evidence="11">
    <location>
        <position position="441"/>
    </location>
    <ligand>
        <name>heme</name>
        <dbReference type="ChEBI" id="CHEBI:30413"/>
    </ligand>
    <ligandPart>
        <name>Fe</name>
        <dbReference type="ChEBI" id="CHEBI:18248"/>
    </ligandPart>
</feature>
<evidence type="ECO:0000256" key="2">
    <source>
        <dbReference type="ARBA" id="ARBA00010617"/>
    </source>
</evidence>
<protein>
    <recommendedName>
        <fullName evidence="16">Cytochrome P450</fullName>
    </recommendedName>
</protein>
<keyword evidence="13" id="KW-0732">Signal</keyword>
<keyword evidence="15" id="KW-1185">Reference proteome</keyword>
<organism evidence="14 15">
    <name type="scientific">Penstemon smallii</name>
    <dbReference type="NCBI Taxonomy" id="265156"/>
    <lineage>
        <taxon>Eukaryota</taxon>
        <taxon>Viridiplantae</taxon>
        <taxon>Streptophyta</taxon>
        <taxon>Embryophyta</taxon>
        <taxon>Tracheophyta</taxon>
        <taxon>Spermatophyta</taxon>
        <taxon>Magnoliopsida</taxon>
        <taxon>eudicotyledons</taxon>
        <taxon>Gunneridae</taxon>
        <taxon>Pentapetalae</taxon>
        <taxon>asterids</taxon>
        <taxon>lamiids</taxon>
        <taxon>Lamiales</taxon>
        <taxon>Plantaginaceae</taxon>
        <taxon>Cheloneae</taxon>
        <taxon>Penstemon</taxon>
    </lineage>
</organism>
<dbReference type="CDD" id="cd11073">
    <property type="entry name" value="CYP76-like"/>
    <property type="match status" value="1"/>
</dbReference>
<keyword evidence="4" id="KW-0812">Transmembrane</keyword>
<keyword evidence="9 12" id="KW-0503">Monooxygenase</keyword>
<dbReference type="Proteomes" id="UP001634393">
    <property type="component" value="Unassembled WGS sequence"/>
</dbReference>
<comment type="caution">
    <text evidence="14">The sequence shown here is derived from an EMBL/GenBank/DDBJ whole genome shotgun (WGS) entry which is preliminary data.</text>
</comment>
<keyword evidence="10" id="KW-0472">Membrane</keyword>
<dbReference type="PRINTS" id="PR00463">
    <property type="entry name" value="EP450I"/>
</dbReference>
<dbReference type="EMBL" id="JBJXBP010000007">
    <property type="protein sequence ID" value="KAL3820172.1"/>
    <property type="molecule type" value="Genomic_DNA"/>
</dbReference>
<dbReference type="Gene3D" id="1.10.630.10">
    <property type="entry name" value="Cytochrome P450"/>
    <property type="match status" value="1"/>
</dbReference>
<keyword evidence="6" id="KW-1133">Transmembrane helix</keyword>
<evidence type="ECO:0008006" key="16">
    <source>
        <dbReference type="Google" id="ProtNLM"/>
    </source>
</evidence>
<evidence type="ECO:0000256" key="3">
    <source>
        <dbReference type="ARBA" id="ARBA00022617"/>
    </source>
</evidence>
<keyword evidence="8 11" id="KW-0408">Iron</keyword>
<name>A0ABD3S6S3_9LAMI</name>
<dbReference type="InterPro" id="IPR002401">
    <property type="entry name" value="Cyt_P450_E_grp-I"/>
</dbReference>
<dbReference type="InterPro" id="IPR001128">
    <property type="entry name" value="Cyt_P450"/>
</dbReference>
<dbReference type="GO" id="GO:0046872">
    <property type="term" value="F:metal ion binding"/>
    <property type="evidence" value="ECO:0007669"/>
    <property type="project" value="UniProtKB-KW"/>
</dbReference>
<evidence type="ECO:0000256" key="13">
    <source>
        <dbReference type="SAM" id="SignalP"/>
    </source>
</evidence>
<evidence type="ECO:0000256" key="1">
    <source>
        <dbReference type="ARBA" id="ARBA00004167"/>
    </source>
</evidence>
<dbReference type="PANTHER" id="PTHR47950:SF4">
    <property type="entry name" value="GERANIOL 8-HYDROXYLASE-LIKE"/>
    <property type="match status" value="1"/>
</dbReference>
<keyword evidence="3 11" id="KW-0349">Heme</keyword>
<dbReference type="SUPFAM" id="SSF48264">
    <property type="entry name" value="Cytochrome P450"/>
    <property type="match status" value="1"/>
</dbReference>
<dbReference type="Pfam" id="PF00067">
    <property type="entry name" value="p450"/>
    <property type="match status" value="1"/>
</dbReference>
<evidence type="ECO:0000313" key="15">
    <source>
        <dbReference type="Proteomes" id="UP001634393"/>
    </source>
</evidence>
<dbReference type="InterPro" id="IPR036396">
    <property type="entry name" value="Cyt_P450_sf"/>
</dbReference>
<evidence type="ECO:0000313" key="14">
    <source>
        <dbReference type="EMBL" id="KAL3820172.1"/>
    </source>
</evidence>
<dbReference type="PROSITE" id="PS00086">
    <property type="entry name" value="CYTOCHROME_P450"/>
    <property type="match status" value="1"/>
</dbReference>
<keyword evidence="7 12" id="KW-0560">Oxidoreductase</keyword>
<accession>A0ABD3S6S3</accession>
<evidence type="ECO:0000256" key="10">
    <source>
        <dbReference type="ARBA" id="ARBA00023136"/>
    </source>
</evidence>
<sequence length="499" mass="56613">MELFSSSVLVILCFVTVWAWVHNSNSRIRKSIKPLPPGPYPLPIIGNILQLGQSPHKSLAKLSKKYGPLMYLKLGSLDTVVVSSPEMAKEILQKHDQVFSDRTILVASQAHDYHNFSLGFLPVGGQWKNLRKICKEHMFSTPQLDSSKSLRQEKLHKLRDYVQECCHRGQAINFAEAAFKVTLSLMSATLFSIDLAPFDSNSCHELKEMVRSMMEVLGTPNLADFFPVLKRVDPQGIKHKSNICIGKLLDFFEDIINQRLQSRDSSEVQKDLLEALLNISQRNESELSSNQIKYLLMDLFSAGTDTTATTVEWAMTELLRNPEKMSKAQQEIRGVIGENEQVEESDISRLPYLQAVVKEVLRCHPAGPLLVPHKAETDVEIDGYMIPKNAQVLVNFWAIGRDSNVWFNPDSFEPERFLDKKIDYKGQDFELIPFGSGRRMCPGYPLAHRMLHLILATLVHRFNWKLEGGMKPEEVDLNDKFGITLEKAVPLKAVPTHVF</sequence>
<gene>
    <name evidence="14" type="ORF">ACJIZ3_006077</name>
</gene>